<dbReference type="Proteomes" id="UP000695022">
    <property type="component" value="Unplaced"/>
</dbReference>
<protein>
    <submittedName>
        <fullName evidence="9">Transcription initiation factor TFIID subunit 11-like</fullName>
    </submittedName>
</protein>
<dbReference type="CDD" id="cd08048">
    <property type="entry name" value="HFD_TAF11"/>
    <property type="match status" value="1"/>
</dbReference>
<dbReference type="SUPFAM" id="SSF47113">
    <property type="entry name" value="Histone-fold"/>
    <property type="match status" value="1"/>
</dbReference>
<feature type="compositionally biased region" description="Basic and acidic residues" evidence="6">
    <location>
        <begin position="80"/>
        <end position="102"/>
    </location>
</feature>
<comment type="subcellular location">
    <subcellularLocation>
        <location evidence="1">Nucleus</location>
    </subcellularLocation>
</comment>
<keyword evidence="8" id="KW-1185">Reference proteome</keyword>
<feature type="compositionally biased region" description="Basic and acidic residues" evidence="6">
    <location>
        <begin position="28"/>
        <end position="38"/>
    </location>
</feature>
<accession>A0ABM1EUG0</accession>
<feature type="region of interest" description="Disordered" evidence="6">
    <location>
        <begin position="1"/>
        <end position="140"/>
    </location>
</feature>
<feature type="domain" description="TAFII28-like protein" evidence="7">
    <location>
        <begin position="144"/>
        <end position="229"/>
    </location>
</feature>
<keyword evidence="4" id="KW-0804">Transcription</keyword>
<dbReference type="PANTHER" id="PTHR13218">
    <property type="entry name" value="TRANSCRIPTION INITIATION FACTOR TFIID SUBUNIT 11-RELATED"/>
    <property type="match status" value="1"/>
</dbReference>
<dbReference type="RefSeq" id="XP_014675831.1">
    <property type="nucleotide sequence ID" value="XM_014820345.1"/>
</dbReference>
<dbReference type="PANTHER" id="PTHR13218:SF8">
    <property type="entry name" value="TRANSCRIPTION INITIATION FACTOR TFIID SUBUNIT 11"/>
    <property type="match status" value="1"/>
</dbReference>
<organism evidence="8 9">
    <name type="scientific">Priapulus caudatus</name>
    <name type="common">Priapulid worm</name>
    <dbReference type="NCBI Taxonomy" id="37621"/>
    <lineage>
        <taxon>Eukaryota</taxon>
        <taxon>Metazoa</taxon>
        <taxon>Ecdysozoa</taxon>
        <taxon>Scalidophora</taxon>
        <taxon>Priapulida</taxon>
        <taxon>Priapulimorpha</taxon>
        <taxon>Priapulimorphida</taxon>
        <taxon>Priapulidae</taxon>
        <taxon>Priapulus</taxon>
    </lineage>
</organism>
<evidence type="ECO:0000256" key="2">
    <source>
        <dbReference type="ARBA" id="ARBA00009788"/>
    </source>
</evidence>
<evidence type="ECO:0000256" key="1">
    <source>
        <dbReference type="ARBA" id="ARBA00004123"/>
    </source>
</evidence>
<gene>
    <name evidence="9" type="primary">LOC106815826</name>
</gene>
<evidence type="ECO:0000256" key="3">
    <source>
        <dbReference type="ARBA" id="ARBA00023015"/>
    </source>
</evidence>
<comment type="similarity">
    <text evidence="2">Belongs to the TAF11 family.</text>
</comment>
<dbReference type="InterPro" id="IPR006809">
    <property type="entry name" value="TAFII28_dom"/>
</dbReference>
<evidence type="ECO:0000256" key="4">
    <source>
        <dbReference type="ARBA" id="ARBA00023163"/>
    </source>
</evidence>
<feature type="compositionally biased region" description="Basic and acidic residues" evidence="6">
    <location>
        <begin position="110"/>
        <end position="140"/>
    </location>
</feature>
<dbReference type="InterPro" id="IPR045127">
    <property type="entry name" value="TAF11-like"/>
</dbReference>
<evidence type="ECO:0000256" key="6">
    <source>
        <dbReference type="SAM" id="MobiDB-lite"/>
    </source>
</evidence>
<reference evidence="9" key="1">
    <citation type="submission" date="2025-08" db="UniProtKB">
        <authorList>
            <consortium name="RefSeq"/>
        </authorList>
    </citation>
    <scope>IDENTIFICATION</scope>
</reference>
<evidence type="ECO:0000313" key="8">
    <source>
        <dbReference type="Proteomes" id="UP000695022"/>
    </source>
</evidence>
<dbReference type="GeneID" id="106815826"/>
<dbReference type="Gene3D" id="1.10.20.10">
    <property type="entry name" value="Histone, subunit A"/>
    <property type="match status" value="1"/>
</dbReference>
<proteinExistence type="inferred from homology"/>
<evidence type="ECO:0000259" key="7">
    <source>
        <dbReference type="Pfam" id="PF04719"/>
    </source>
</evidence>
<dbReference type="Pfam" id="PF04719">
    <property type="entry name" value="TAFII28"/>
    <property type="match status" value="1"/>
</dbReference>
<evidence type="ECO:0000313" key="9">
    <source>
        <dbReference type="RefSeq" id="XP_014675831.1"/>
    </source>
</evidence>
<dbReference type="InterPro" id="IPR009072">
    <property type="entry name" value="Histone-fold"/>
</dbReference>
<sequence length="248" mass="27511">MSVAETSTGMDMPVLPSQPASAGPSNDKSQESDAEKKTSPPKSTSQSPRRISAKKRSASETEAGSNDADAEASDSSEPPAKAKKEEEQGKDEGTELLIKELDMEGDDEDNRASDPEGKAEEKLREEKRTKKKKEEEKERQKLQVLVSSFTGEQLNRYEMYRRAAFPRAAVRRIMQSLTGGTIGQNVVIAMAGIAKVFVGEVVEEALDVTEQWGESGPLQPKHIREATRRLRQKGLIPNTKYKKQLFFR</sequence>
<keyword evidence="3" id="KW-0805">Transcription regulation</keyword>
<name>A0ABM1EUG0_PRICU</name>
<evidence type="ECO:0000256" key="5">
    <source>
        <dbReference type="ARBA" id="ARBA00023242"/>
    </source>
</evidence>
<keyword evidence="5" id="KW-0539">Nucleus</keyword>
<feature type="compositionally biased region" description="Polar residues" evidence="6">
    <location>
        <begin position="18"/>
        <end position="27"/>
    </location>
</feature>